<keyword evidence="1" id="KW-0378">Hydrolase</keyword>
<comment type="caution">
    <text evidence="1">The sequence shown here is derived from an EMBL/GenBank/DDBJ whole genome shotgun (WGS) entry which is preliminary data.</text>
</comment>
<name>A0A2I0SCL8_9ACTN</name>
<keyword evidence="1" id="KW-0067">ATP-binding</keyword>
<dbReference type="Gene3D" id="3.30.160.800">
    <property type="match status" value="1"/>
</dbReference>
<gene>
    <name evidence="1" type="ORF">CW362_39100</name>
</gene>
<dbReference type="Proteomes" id="UP000236178">
    <property type="component" value="Unassembled WGS sequence"/>
</dbReference>
<reference evidence="1 2" key="1">
    <citation type="submission" date="2017-12" db="EMBL/GenBank/DDBJ databases">
        <title>Streptomyces populusis sp. nov., a novel endophytic actinobacterium isolated from stems of Populus adenopoda Maxim.</title>
        <authorList>
            <person name="Wang Z."/>
        </authorList>
    </citation>
    <scope>NUCLEOTIDE SEQUENCE [LARGE SCALE GENOMIC DNA]</scope>
    <source>
        <strain evidence="1 2">A249</strain>
    </source>
</reference>
<evidence type="ECO:0000313" key="1">
    <source>
        <dbReference type="EMBL" id="PKT67698.1"/>
    </source>
</evidence>
<keyword evidence="1" id="KW-0547">Nucleotide-binding</keyword>
<feature type="non-terminal residue" evidence="1">
    <location>
        <position position="1"/>
    </location>
</feature>
<accession>A0A2I0SCL8</accession>
<protein>
    <submittedName>
        <fullName evidence="1">DNA helicase</fullName>
    </submittedName>
</protein>
<keyword evidence="2" id="KW-1185">Reference proteome</keyword>
<organism evidence="1 2">
    <name type="scientific">Streptomyces populi</name>
    <dbReference type="NCBI Taxonomy" id="2058924"/>
    <lineage>
        <taxon>Bacteria</taxon>
        <taxon>Bacillati</taxon>
        <taxon>Actinomycetota</taxon>
        <taxon>Actinomycetes</taxon>
        <taxon>Kitasatosporales</taxon>
        <taxon>Streptomycetaceae</taxon>
        <taxon>Streptomyces</taxon>
    </lineage>
</organism>
<proteinExistence type="predicted"/>
<sequence>RCVAVVGVTSSVLPFAPHVTPADVDPVQHRSDLLAEHCLLFVACTRARDALAISWSGERSRMLDPVTG</sequence>
<dbReference type="InterPro" id="IPR027417">
    <property type="entry name" value="P-loop_NTPase"/>
</dbReference>
<dbReference type="GO" id="GO:0004386">
    <property type="term" value="F:helicase activity"/>
    <property type="evidence" value="ECO:0007669"/>
    <property type="project" value="UniProtKB-KW"/>
</dbReference>
<keyword evidence="1" id="KW-0347">Helicase</keyword>
<dbReference type="SUPFAM" id="SSF52540">
    <property type="entry name" value="P-loop containing nucleoside triphosphate hydrolases"/>
    <property type="match status" value="1"/>
</dbReference>
<dbReference type="EMBL" id="PJOS01000153">
    <property type="protein sequence ID" value="PKT67698.1"/>
    <property type="molecule type" value="Genomic_DNA"/>
</dbReference>
<dbReference type="AlphaFoldDB" id="A0A2I0SCL8"/>
<evidence type="ECO:0000313" key="2">
    <source>
        <dbReference type="Proteomes" id="UP000236178"/>
    </source>
</evidence>
<dbReference type="RefSeq" id="WP_420856897.1">
    <property type="nucleotide sequence ID" value="NZ_KZ626991.1"/>
</dbReference>